<evidence type="ECO:0000256" key="4">
    <source>
        <dbReference type="ARBA" id="ARBA00022801"/>
    </source>
</evidence>
<evidence type="ECO:0000256" key="8">
    <source>
        <dbReference type="RuleBase" id="RU364100"/>
    </source>
</evidence>
<dbReference type="GO" id="GO:0006508">
    <property type="term" value="P:proteolysis"/>
    <property type="evidence" value="ECO:0007669"/>
    <property type="project" value="UniProtKB-KW"/>
</dbReference>
<dbReference type="Gene3D" id="3.90.1680.10">
    <property type="entry name" value="SOS response associated peptidase-like"/>
    <property type="match status" value="1"/>
</dbReference>
<dbReference type="PANTHER" id="PTHR13604:SF0">
    <property type="entry name" value="ABASIC SITE PROCESSING PROTEIN HMCES"/>
    <property type="match status" value="1"/>
</dbReference>
<evidence type="ECO:0000256" key="5">
    <source>
        <dbReference type="ARBA" id="ARBA00023124"/>
    </source>
</evidence>
<dbReference type="GO" id="GO:0003697">
    <property type="term" value="F:single-stranded DNA binding"/>
    <property type="evidence" value="ECO:0007669"/>
    <property type="project" value="InterPro"/>
</dbReference>
<dbReference type="PANTHER" id="PTHR13604">
    <property type="entry name" value="DC12-RELATED"/>
    <property type="match status" value="1"/>
</dbReference>
<dbReference type="RefSeq" id="WP_179905790.1">
    <property type="nucleotide sequence ID" value="NZ_JACBXS010000014.1"/>
</dbReference>
<dbReference type="GO" id="GO:0016829">
    <property type="term" value="F:lyase activity"/>
    <property type="evidence" value="ECO:0007669"/>
    <property type="project" value="UniProtKB-KW"/>
</dbReference>
<comment type="similarity">
    <text evidence="1 8">Belongs to the SOS response-associated peptidase family.</text>
</comment>
<keyword evidence="4 8" id="KW-0378">Hydrolase</keyword>
<accession>A0A7Z0L092</accession>
<keyword evidence="3" id="KW-0227">DNA damage</keyword>
<sequence>MCGRFAITLPDDAMARAFDARPANDLPPVPRFNICPTQPVASVISCEGQRHLGPMRWGFLPHWYRTPTDGPLLINARAETIAEKPAFRAAVRARRCIIPASGFYEWTKDAAGNRLPWYIRPTQADLMAFAGVWQVWEQGGERHVTCAIVTCPANAALAHIHHRMPVILAPDDWALWLGEAGHGAATLMRPAPDAALTAHRVGTAVNSNKASGAALTEPLHA</sequence>
<evidence type="ECO:0000256" key="2">
    <source>
        <dbReference type="ARBA" id="ARBA00022670"/>
    </source>
</evidence>
<comment type="caution">
    <text evidence="9">The sequence shown here is derived from an EMBL/GenBank/DDBJ whole genome shotgun (WGS) entry which is preliminary data.</text>
</comment>
<dbReference type="EMBL" id="JACBXS010000014">
    <property type="protein sequence ID" value="NYS25088.1"/>
    <property type="molecule type" value="Genomic_DNA"/>
</dbReference>
<dbReference type="AlphaFoldDB" id="A0A7Z0L092"/>
<dbReference type="Pfam" id="PF02586">
    <property type="entry name" value="SRAP"/>
    <property type="match status" value="1"/>
</dbReference>
<evidence type="ECO:0000256" key="3">
    <source>
        <dbReference type="ARBA" id="ARBA00022763"/>
    </source>
</evidence>
<dbReference type="SUPFAM" id="SSF143081">
    <property type="entry name" value="BB1717-like"/>
    <property type="match status" value="1"/>
</dbReference>
<evidence type="ECO:0000256" key="7">
    <source>
        <dbReference type="ARBA" id="ARBA00023239"/>
    </source>
</evidence>
<dbReference type="InterPro" id="IPR003738">
    <property type="entry name" value="SRAP"/>
</dbReference>
<evidence type="ECO:0000256" key="6">
    <source>
        <dbReference type="ARBA" id="ARBA00023125"/>
    </source>
</evidence>
<evidence type="ECO:0000256" key="1">
    <source>
        <dbReference type="ARBA" id="ARBA00008136"/>
    </source>
</evidence>
<keyword evidence="5" id="KW-0190">Covalent protein-DNA linkage</keyword>
<dbReference type="GO" id="GO:0008233">
    <property type="term" value="F:peptidase activity"/>
    <property type="evidence" value="ECO:0007669"/>
    <property type="project" value="UniProtKB-KW"/>
</dbReference>
<dbReference type="GO" id="GO:0106300">
    <property type="term" value="P:protein-DNA covalent cross-linking repair"/>
    <property type="evidence" value="ECO:0007669"/>
    <property type="project" value="InterPro"/>
</dbReference>
<evidence type="ECO:0000313" key="9">
    <source>
        <dbReference type="EMBL" id="NYS25088.1"/>
    </source>
</evidence>
<keyword evidence="6" id="KW-0238">DNA-binding</keyword>
<reference evidence="9 10" key="1">
    <citation type="journal article" date="2000" name="Arch. Microbiol.">
        <title>Rhodobaca bogoriensis gen. nov. and sp. nov., an alkaliphilic purple nonsulfur bacterium from African Rift Valley soda lakes.</title>
        <authorList>
            <person name="Milford A.D."/>
            <person name="Achenbach L.A."/>
            <person name="Jung D.O."/>
            <person name="Madigan M.T."/>
        </authorList>
    </citation>
    <scope>NUCLEOTIDE SEQUENCE [LARGE SCALE GENOMIC DNA]</scope>
    <source>
        <strain evidence="9 10">2376</strain>
    </source>
</reference>
<keyword evidence="7" id="KW-0456">Lyase</keyword>
<dbReference type="InterPro" id="IPR036590">
    <property type="entry name" value="SRAP-like"/>
</dbReference>
<organism evidence="9 10">
    <name type="scientific">Rhabdonatronobacter sediminivivens</name>
    <dbReference type="NCBI Taxonomy" id="2743469"/>
    <lineage>
        <taxon>Bacteria</taxon>
        <taxon>Pseudomonadati</taxon>
        <taxon>Pseudomonadota</taxon>
        <taxon>Alphaproteobacteria</taxon>
        <taxon>Rhodobacterales</taxon>
        <taxon>Paracoccaceae</taxon>
        <taxon>Rhabdonatronobacter</taxon>
    </lineage>
</organism>
<dbReference type="EC" id="3.4.-.-" evidence="8"/>
<keyword evidence="2 8" id="KW-0645">Protease</keyword>
<evidence type="ECO:0000313" key="10">
    <source>
        <dbReference type="Proteomes" id="UP000529417"/>
    </source>
</evidence>
<gene>
    <name evidence="9" type="ORF">HUK65_08780</name>
</gene>
<keyword evidence="10" id="KW-1185">Reference proteome</keyword>
<protein>
    <recommendedName>
        <fullName evidence="8">Abasic site processing protein</fullName>
        <ecNumber evidence="8">3.4.-.-</ecNumber>
    </recommendedName>
</protein>
<dbReference type="Proteomes" id="UP000529417">
    <property type="component" value="Unassembled WGS sequence"/>
</dbReference>
<proteinExistence type="inferred from homology"/>
<name>A0A7Z0L092_9RHOB</name>